<dbReference type="Proteomes" id="UP000048984">
    <property type="component" value="Unassembled WGS sequence"/>
</dbReference>
<evidence type="ECO:0000256" key="1">
    <source>
        <dbReference type="SAM" id="SignalP"/>
    </source>
</evidence>
<dbReference type="EMBL" id="LJYW01000001">
    <property type="protein sequence ID" value="KPL54801.1"/>
    <property type="molecule type" value="Genomic_DNA"/>
</dbReference>
<dbReference type="RefSeq" id="WP_054360967.1">
    <property type="nucleotide sequence ID" value="NZ_LJYW01000001.1"/>
</dbReference>
<comment type="caution">
    <text evidence="2">The sequence shown here is derived from an EMBL/GenBank/DDBJ whole genome shotgun (WGS) entry which is preliminary data.</text>
</comment>
<keyword evidence="1" id="KW-0732">Signal</keyword>
<evidence type="ECO:0000313" key="2">
    <source>
        <dbReference type="EMBL" id="KPL54801.1"/>
    </source>
</evidence>
<accession>A0A0N8GFN3</accession>
<organism evidence="2 3">
    <name type="scientific">Prosthecodimorpha hirschii</name>
    <dbReference type="NCBI Taxonomy" id="665126"/>
    <lineage>
        <taxon>Bacteria</taxon>
        <taxon>Pseudomonadati</taxon>
        <taxon>Pseudomonadota</taxon>
        <taxon>Alphaproteobacteria</taxon>
        <taxon>Hyphomicrobiales</taxon>
        <taxon>Ancalomicrobiaceae</taxon>
        <taxon>Prosthecodimorpha</taxon>
    </lineage>
</organism>
<dbReference type="InterPro" id="IPR011852">
    <property type="entry name" value="TRAP_TAXI"/>
</dbReference>
<dbReference type="AlphaFoldDB" id="A0A0N8GFN3"/>
<evidence type="ECO:0000313" key="3">
    <source>
        <dbReference type="Proteomes" id="UP000048984"/>
    </source>
</evidence>
<feature type="signal peptide" evidence="1">
    <location>
        <begin position="1"/>
        <end position="22"/>
    </location>
</feature>
<dbReference type="Gene3D" id="3.40.190.10">
    <property type="entry name" value="Periplasmic binding protein-like II"/>
    <property type="match status" value="2"/>
</dbReference>
<sequence>MQMLKTIAVAALIAIAGAGASAAQNIYSGGKAGAYFGTLCPAMLDGLRNEGFTPNCVETKGSLDNIEKVLADQDGIAMVQTDAFANWAAANPDAAKKLHTIRADLANEGVYFVSKNLTQFGDVVRIITRVKLVLPPQGSGAAQTFENMKKVLPNVFTRIEAAQITYAESASKAIEMALASDNTIALFVQLPDPANANFKTVVEKKGHFIPVVARALVNQQVNGQNVYVIETRPVTEAGFIKNAVEVTTIATPIMLITQPADVLPAGTNQRTNKEDLIKLVKGMPREKLLPKSGPTVSLFNRAYSASQTVAKDLVDKAEEAIRGMK</sequence>
<proteinExistence type="predicted"/>
<name>A0A0N8GFN3_9HYPH</name>
<protein>
    <submittedName>
        <fullName evidence="2">Uncharacterized protein</fullName>
    </submittedName>
</protein>
<keyword evidence="3" id="KW-1185">Reference proteome</keyword>
<feature type="chain" id="PRO_5006025695" evidence="1">
    <location>
        <begin position="23"/>
        <end position="325"/>
    </location>
</feature>
<reference evidence="2 3" key="1">
    <citation type="submission" date="2015-09" db="EMBL/GenBank/DDBJ databases">
        <authorList>
            <consortium name="Swine Surveillance"/>
        </authorList>
    </citation>
    <scope>NUCLEOTIDE SEQUENCE [LARGE SCALE GENOMIC DNA]</scope>
    <source>
        <strain evidence="2 3">16</strain>
    </source>
</reference>
<gene>
    <name evidence="2" type="ORF">ABB55_23375</name>
</gene>
<reference evidence="2 3" key="2">
    <citation type="submission" date="2015-10" db="EMBL/GenBank/DDBJ databases">
        <title>Draft Genome Sequence of Prosthecomicrobium hirschii ATCC 27832.</title>
        <authorList>
            <person name="Daniel J."/>
            <person name="Givan S.A."/>
            <person name="Brun Y.V."/>
            <person name="Brown P.J."/>
        </authorList>
    </citation>
    <scope>NUCLEOTIDE SEQUENCE [LARGE SCALE GENOMIC DNA]</scope>
    <source>
        <strain evidence="2 3">16</strain>
    </source>
</reference>
<dbReference type="Pfam" id="PF16868">
    <property type="entry name" value="NMT1_3"/>
    <property type="match status" value="1"/>
</dbReference>